<reference evidence="6 7" key="1">
    <citation type="submission" date="2019-05" db="EMBL/GenBank/DDBJ databases">
        <title>Verrucobacter flavum gen. nov., sp. nov. a new member of the family Verrucomicrobiaceae.</title>
        <authorList>
            <person name="Szuroczki S."/>
            <person name="Abbaszade G."/>
            <person name="Szabo A."/>
            <person name="Felfoldi T."/>
            <person name="Schumann P."/>
            <person name="Boka K."/>
            <person name="Keki Z."/>
            <person name="Toumi M."/>
            <person name="Toth E."/>
        </authorList>
    </citation>
    <scope>NUCLEOTIDE SEQUENCE [LARGE SCALE GENOMIC DNA]</scope>
    <source>
        <strain evidence="6 7">MG-N-17</strain>
    </source>
</reference>
<evidence type="ECO:0000256" key="1">
    <source>
        <dbReference type="ARBA" id="ARBA00004196"/>
    </source>
</evidence>
<dbReference type="InterPro" id="IPR028082">
    <property type="entry name" value="Peripla_BP_I"/>
</dbReference>
<evidence type="ECO:0000259" key="5">
    <source>
        <dbReference type="Pfam" id="PF13407"/>
    </source>
</evidence>
<dbReference type="InterPro" id="IPR025997">
    <property type="entry name" value="SBP_2_dom"/>
</dbReference>
<dbReference type="SUPFAM" id="SSF53822">
    <property type="entry name" value="Periplasmic binding protein-like I"/>
    <property type="match status" value="1"/>
</dbReference>
<evidence type="ECO:0000256" key="2">
    <source>
        <dbReference type="ARBA" id="ARBA00007639"/>
    </source>
</evidence>
<accession>A0A5R8KB28</accession>
<dbReference type="Proteomes" id="UP000306196">
    <property type="component" value="Unassembled WGS sequence"/>
</dbReference>
<dbReference type="AlphaFoldDB" id="A0A5R8KB28"/>
<feature type="signal peptide" evidence="4">
    <location>
        <begin position="1"/>
        <end position="16"/>
    </location>
</feature>
<keyword evidence="7" id="KW-1185">Reference proteome</keyword>
<dbReference type="Pfam" id="PF13407">
    <property type="entry name" value="Peripla_BP_4"/>
    <property type="match status" value="1"/>
</dbReference>
<dbReference type="PANTHER" id="PTHR46847">
    <property type="entry name" value="D-ALLOSE-BINDING PERIPLASMIC PROTEIN-RELATED"/>
    <property type="match status" value="1"/>
</dbReference>
<dbReference type="GO" id="GO:0030246">
    <property type="term" value="F:carbohydrate binding"/>
    <property type="evidence" value="ECO:0007669"/>
    <property type="project" value="UniProtKB-ARBA"/>
</dbReference>
<evidence type="ECO:0000256" key="4">
    <source>
        <dbReference type="SAM" id="SignalP"/>
    </source>
</evidence>
<feature type="domain" description="Periplasmic binding protein" evidence="5">
    <location>
        <begin position="81"/>
        <end position="303"/>
    </location>
</feature>
<evidence type="ECO:0000313" key="7">
    <source>
        <dbReference type="Proteomes" id="UP000306196"/>
    </source>
</evidence>
<keyword evidence="3 4" id="KW-0732">Signal</keyword>
<dbReference type="EMBL" id="VAUV01000013">
    <property type="protein sequence ID" value="TLD69506.1"/>
    <property type="molecule type" value="Genomic_DNA"/>
</dbReference>
<dbReference type="Gene3D" id="3.40.50.2300">
    <property type="match status" value="2"/>
</dbReference>
<feature type="chain" id="PRO_5024409869" evidence="4">
    <location>
        <begin position="17"/>
        <end position="357"/>
    </location>
</feature>
<dbReference type="GO" id="GO:0030313">
    <property type="term" value="C:cell envelope"/>
    <property type="evidence" value="ECO:0007669"/>
    <property type="project" value="UniProtKB-SubCell"/>
</dbReference>
<gene>
    <name evidence="6" type="ORF">FEM03_17880</name>
</gene>
<sequence length="357" mass="38186">MPFRWKLMNFAPARVAACVAVLVLGLVGCGPVDPGAGAEDDGREGTGAEGRTKILMVTDSFVTPFRNYQVQMLAGLIRSRAGVDFNAMDVGGDALLQAGLLDKAVAESVDVLLVFPLLSDAVVEALQRAQQQGVKVVVFGGDLPGDAYTAEIAADEKLIGRLAGDFVVSALGQKAKDEGFMEVRGRVVQLRGGEEDMASESMAAGFSEALQKEPGIKLVHDAPGDWIEESAGLRINEAIRLQKTFDVVFAQNDLMAVGASKALTVAGMRDAVLVMGVDGAPGSQGGMERVRREELEATIYRPPLVDVAWTLLQHWLDDRAVAWPKRTVVKPFLMTAEEAAKQTGRGLPVPDLKEEKE</sequence>
<comment type="similarity">
    <text evidence="2">Belongs to the bacterial solute-binding protein 2 family.</text>
</comment>
<dbReference type="RefSeq" id="WP_138087649.1">
    <property type="nucleotide sequence ID" value="NZ_VAUV01000013.1"/>
</dbReference>
<dbReference type="PANTHER" id="PTHR46847:SF1">
    <property type="entry name" value="D-ALLOSE-BINDING PERIPLASMIC PROTEIN-RELATED"/>
    <property type="match status" value="1"/>
</dbReference>
<evidence type="ECO:0000256" key="3">
    <source>
        <dbReference type="ARBA" id="ARBA00022729"/>
    </source>
</evidence>
<organism evidence="6 7">
    <name type="scientific">Phragmitibacter flavus</name>
    <dbReference type="NCBI Taxonomy" id="2576071"/>
    <lineage>
        <taxon>Bacteria</taxon>
        <taxon>Pseudomonadati</taxon>
        <taxon>Verrucomicrobiota</taxon>
        <taxon>Verrucomicrobiia</taxon>
        <taxon>Verrucomicrobiales</taxon>
        <taxon>Verrucomicrobiaceae</taxon>
        <taxon>Phragmitibacter</taxon>
    </lineage>
</organism>
<dbReference type="PROSITE" id="PS51257">
    <property type="entry name" value="PROKAR_LIPOPROTEIN"/>
    <property type="match status" value="1"/>
</dbReference>
<comment type="caution">
    <text evidence="6">The sequence shown here is derived from an EMBL/GenBank/DDBJ whole genome shotgun (WGS) entry which is preliminary data.</text>
</comment>
<proteinExistence type="inferred from homology"/>
<name>A0A5R8KB28_9BACT</name>
<comment type="subcellular location">
    <subcellularLocation>
        <location evidence="1">Cell envelope</location>
    </subcellularLocation>
</comment>
<protein>
    <submittedName>
        <fullName evidence="6">Substrate-binding domain-containing protein</fullName>
    </submittedName>
</protein>
<evidence type="ECO:0000313" key="6">
    <source>
        <dbReference type="EMBL" id="TLD69506.1"/>
    </source>
</evidence>
<dbReference type="OrthoDB" id="9814427at2"/>